<feature type="non-terminal residue" evidence="1">
    <location>
        <position position="1"/>
    </location>
</feature>
<name>A0A2K3JK93_TRIPR</name>
<dbReference type="EMBL" id="ASHM01068039">
    <property type="protein sequence ID" value="PNX54453.1"/>
    <property type="molecule type" value="Genomic_DNA"/>
</dbReference>
<reference evidence="1 2" key="2">
    <citation type="journal article" date="2017" name="Front. Plant Sci.">
        <title>Gene Classification and Mining of Molecular Markers Useful in Red Clover (Trifolium pratense) Breeding.</title>
        <authorList>
            <person name="Istvanek J."/>
            <person name="Dluhosova J."/>
            <person name="Dluhos P."/>
            <person name="Patkova L."/>
            <person name="Nedelnik J."/>
            <person name="Repkova J."/>
        </authorList>
    </citation>
    <scope>NUCLEOTIDE SEQUENCE [LARGE SCALE GENOMIC DNA]</scope>
    <source>
        <strain evidence="2">cv. Tatra</strain>
        <tissue evidence="1">Young leaves</tissue>
    </source>
</reference>
<comment type="caution">
    <text evidence="1">The sequence shown here is derived from an EMBL/GenBank/DDBJ whole genome shotgun (WGS) entry which is preliminary data.</text>
</comment>
<organism evidence="1 2">
    <name type="scientific">Trifolium pratense</name>
    <name type="common">Red clover</name>
    <dbReference type="NCBI Taxonomy" id="57577"/>
    <lineage>
        <taxon>Eukaryota</taxon>
        <taxon>Viridiplantae</taxon>
        <taxon>Streptophyta</taxon>
        <taxon>Embryophyta</taxon>
        <taxon>Tracheophyta</taxon>
        <taxon>Spermatophyta</taxon>
        <taxon>Magnoliopsida</taxon>
        <taxon>eudicotyledons</taxon>
        <taxon>Gunneridae</taxon>
        <taxon>Pentapetalae</taxon>
        <taxon>rosids</taxon>
        <taxon>fabids</taxon>
        <taxon>Fabales</taxon>
        <taxon>Fabaceae</taxon>
        <taxon>Papilionoideae</taxon>
        <taxon>50 kb inversion clade</taxon>
        <taxon>NPAAA clade</taxon>
        <taxon>Hologalegina</taxon>
        <taxon>IRL clade</taxon>
        <taxon>Trifolieae</taxon>
        <taxon>Trifolium</taxon>
    </lineage>
</organism>
<proteinExistence type="predicted"/>
<reference evidence="1 2" key="1">
    <citation type="journal article" date="2014" name="Am. J. Bot.">
        <title>Genome assembly and annotation for red clover (Trifolium pratense; Fabaceae).</title>
        <authorList>
            <person name="Istvanek J."/>
            <person name="Jaros M."/>
            <person name="Krenek A."/>
            <person name="Repkova J."/>
        </authorList>
    </citation>
    <scope>NUCLEOTIDE SEQUENCE [LARGE SCALE GENOMIC DNA]</scope>
    <source>
        <strain evidence="2">cv. Tatra</strain>
        <tissue evidence="1">Young leaves</tissue>
    </source>
</reference>
<dbReference type="AlphaFoldDB" id="A0A2K3JK93"/>
<gene>
    <name evidence="1" type="ORF">L195_g048072</name>
</gene>
<evidence type="ECO:0000313" key="2">
    <source>
        <dbReference type="Proteomes" id="UP000236291"/>
    </source>
</evidence>
<sequence>SAENSTSSEDFLLLSTVASESKSFRVKSLPELPCF</sequence>
<dbReference type="Proteomes" id="UP000236291">
    <property type="component" value="Unassembled WGS sequence"/>
</dbReference>
<evidence type="ECO:0000313" key="1">
    <source>
        <dbReference type="EMBL" id="PNX54453.1"/>
    </source>
</evidence>
<protein>
    <submittedName>
        <fullName evidence="1">Uncharacterized protein</fullName>
    </submittedName>
</protein>
<accession>A0A2K3JK93</accession>